<protein>
    <recommendedName>
        <fullName evidence="4">DUF5337 domain-containing protein</fullName>
    </recommendedName>
</protein>
<accession>A0ABZ2BQ91</accession>
<name>A0ABZ2BQ91_9RHOB</name>
<dbReference type="InterPro" id="IPR020308">
    <property type="entry name" value="Uncharacterised_Ynq1"/>
</dbReference>
<gene>
    <name evidence="2" type="ORF">ROLI_012320</name>
</gene>
<evidence type="ECO:0000313" key="2">
    <source>
        <dbReference type="EMBL" id="WVX48154.1"/>
    </source>
</evidence>
<dbReference type="Pfam" id="PF17272">
    <property type="entry name" value="DUF5337"/>
    <property type="match status" value="1"/>
</dbReference>
<keyword evidence="1" id="KW-0812">Transmembrane</keyword>
<feature type="transmembrane region" description="Helical" evidence="1">
    <location>
        <begin position="21"/>
        <end position="43"/>
    </location>
</feature>
<evidence type="ECO:0000313" key="3">
    <source>
        <dbReference type="Proteomes" id="UP001318682"/>
    </source>
</evidence>
<organism evidence="2 3">
    <name type="scientific">Roseobacter fucihabitans</name>
    <dbReference type="NCBI Taxonomy" id="1537242"/>
    <lineage>
        <taxon>Bacteria</taxon>
        <taxon>Pseudomonadati</taxon>
        <taxon>Pseudomonadota</taxon>
        <taxon>Alphaproteobacteria</taxon>
        <taxon>Rhodobacterales</taxon>
        <taxon>Roseobacteraceae</taxon>
        <taxon>Roseobacter</taxon>
    </lineage>
</organism>
<evidence type="ECO:0008006" key="4">
    <source>
        <dbReference type="Google" id="ProtNLM"/>
    </source>
</evidence>
<reference evidence="2 3" key="1">
    <citation type="submission" date="2015-07" db="EMBL/GenBank/DDBJ databases">
        <authorList>
            <person name="Voget S."/>
            <person name="Dogs M."/>
            <person name="Brinkhoff T.H."/>
            <person name="Daniel R."/>
        </authorList>
    </citation>
    <scope>NUCLEOTIDE SEQUENCE [LARGE SCALE GENOMIC DNA]</scope>
    <source>
        <strain evidence="2 3">B14</strain>
    </source>
</reference>
<dbReference type="EMBL" id="CP143423">
    <property type="protein sequence ID" value="WVX48154.1"/>
    <property type="molecule type" value="Genomic_DNA"/>
</dbReference>
<keyword evidence="1" id="KW-1133">Transmembrane helix</keyword>
<evidence type="ECO:0000256" key="1">
    <source>
        <dbReference type="SAM" id="Phobius"/>
    </source>
</evidence>
<keyword evidence="1" id="KW-0472">Membrane</keyword>
<proteinExistence type="predicted"/>
<reference evidence="3" key="2">
    <citation type="submission" date="2024-01" db="EMBL/GenBank/DDBJ databases">
        <title>Roseobacter fucihabitans sp. nov., isolated from the brown alga Fucus spiralis.</title>
        <authorList>
            <person name="Hahnke S."/>
            <person name="Berger M."/>
            <person name="Schlingloff A."/>
            <person name="Athale I."/>
            <person name="Neumann-Schaal M."/>
            <person name="Adenaya A."/>
            <person name="Poehlein A."/>
            <person name="Daniel R."/>
            <person name="Pertersen J."/>
            <person name="Brinkhoff T."/>
        </authorList>
    </citation>
    <scope>NUCLEOTIDE SEQUENCE [LARGE SCALE GENOMIC DNA]</scope>
    <source>
        <strain evidence="3">B14</strain>
    </source>
</reference>
<dbReference type="Proteomes" id="UP001318682">
    <property type="component" value="Chromosome"/>
</dbReference>
<feature type="transmembrane region" description="Helical" evidence="1">
    <location>
        <begin position="49"/>
        <end position="69"/>
    </location>
</feature>
<dbReference type="RefSeq" id="WP_187428669.1">
    <property type="nucleotide sequence ID" value="NZ_CP143423.1"/>
</dbReference>
<sequence length="82" mass="9003">MSAHNSPSKPQDAVLAARGRRVSMVIAGTMVLWFLAISIGPMLGLPGRYAFLFDFAALAGLFWALVVSLQIRRARKSLRDNE</sequence>
<keyword evidence="3" id="KW-1185">Reference proteome</keyword>